<dbReference type="EMBL" id="OLKH01000171">
    <property type="protein sequence ID" value="SPE78695.1"/>
    <property type="molecule type" value="Genomic_DNA"/>
</dbReference>
<reference evidence="1 2" key="1">
    <citation type="submission" date="2018-02" db="EMBL/GenBank/DDBJ databases">
        <authorList>
            <person name="Cohen D.B."/>
            <person name="Kent A.D."/>
        </authorList>
    </citation>
    <scope>NUCLEOTIDE SEQUENCE [LARGE SCALE GENOMIC DNA]</scope>
    <source>
        <strain evidence="1">CIP109753</strain>
    </source>
</reference>
<name>A0A2N9PEC5_9FLAO</name>
<dbReference type="AlphaFoldDB" id="A0A2N9PEC5"/>
<organism evidence="1 2">
    <name type="scientific">Flavobacterium columnare</name>
    <dbReference type="NCBI Taxonomy" id="996"/>
    <lineage>
        <taxon>Bacteria</taxon>
        <taxon>Pseudomonadati</taxon>
        <taxon>Bacteroidota</taxon>
        <taxon>Flavobacteriia</taxon>
        <taxon>Flavobacteriales</taxon>
        <taxon>Flavobacteriaceae</taxon>
        <taxon>Flavobacterium</taxon>
    </lineage>
</organism>
<accession>A0A2N9PEC5</accession>
<evidence type="ECO:0000313" key="2">
    <source>
        <dbReference type="Proteomes" id="UP000238180"/>
    </source>
</evidence>
<gene>
    <name evidence="1" type="ORF">FLACOL_02713</name>
</gene>
<proteinExistence type="predicted"/>
<dbReference type="Proteomes" id="UP000238180">
    <property type="component" value="Unassembled WGS sequence"/>
</dbReference>
<sequence length="35" mass="4087">MFRVELKRLFKAIPEGPKKTAIIFPLNRAIIIFTN</sequence>
<protein>
    <submittedName>
        <fullName evidence="1">Uncharacterized protein</fullName>
    </submittedName>
</protein>
<evidence type="ECO:0000313" key="1">
    <source>
        <dbReference type="EMBL" id="SPE78695.1"/>
    </source>
</evidence>